<dbReference type="PANTHER" id="PTHR28041">
    <property type="entry name" value="54S RIBOSOMAL PROTEIN L25, MITOCHONDRIAL"/>
    <property type="match status" value="1"/>
</dbReference>
<keyword evidence="4" id="KW-1185">Reference proteome</keyword>
<dbReference type="Proteomes" id="UP000054144">
    <property type="component" value="Unassembled WGS sequence"/>
</dbReference>
<proteinExistence type="predicted"/>
<evidence type="ECO:0000259" key="2">
    <source>
        <dbReference type="Pfam" id="PF18126"/>
    </source>
</evidence>
<feature type="region of interest" description="Disordered" evidence="1">
    <location>
        <begin position="172"/>
        <end position="192"/>
    </location>
</feature>
<protein>
    <recommendedName>
        <fullName evidence="2">Large ribosomal subunit protein mL59 domain-containing protein</fullName>
    </recommendedName>
</protein>
<accession>A0A0D7A9Y1</accession>
<name>A0A0D7A9Y1_9AGAR</name>
<dbReference type="InterPro" id="IPR037507">
    <property type="entry name" value="Ribosomal_mL59"/>
</dbReference>
<dbReference type="PANTHER" id="PTHR28041:SF1">
    <property type="entry name" value="LARGE RIBOSOMAL SUBUNIT PROTEIN ML59"/>
    <property type="match status" value="1"/>
</dbReference>
<evidence type="ECO:0000313" key="3">
    <source>
        <dbReference type="EMBL" id="KIY47485.1"/>
    </source>
</evidence>
<reference evidence="3 4" key="1">
    <citation type="journal article" date="2015" name="Fungal Genet. Biol.">
        <title>Evolution of novel wood decay mechanisms in Agaricales revealed by the genome sequences of Fistulina hepatica and Cylindrobasidium torrendii.</title>
        <authorList>
            <person name="Floudas D."/>
            <person name="Held B.W."/>
            <person name="Riley R."/>
            <person name="Nagy L.G."/>
            <person name="Koehler G."/>
            <person name="Ransdell A.S."/>
            <person name="Younus H."/>
            <person name="Chow J."/>
            <person name="Chiniquy J."/>
            <person name="Lipzen A."/>
            <person name="Tritt A."/>
            <person name="Sun H."/>
            <person name="Haridas S."/>
            <person name="LaButti K."/>
            <person name="Ohm R.A."/>
            <person name="Kues U."/>
            <person name="Blanchette R.A."/>
            <person name="Grigoriev I.V."/>
            <person name="Minto R.E."/>
            <person name="Hibbett D.S."/>
        </authorList>
    </citation>
    <scope>NUCLEOTIDE SEQUENCE [LARGE SCALE GENOMIC DNA]</scope>
    <source>
        <strain evidence="3 4">ATCC 64428</strain>
    </source>
</reference>
<dbReference type="GO" id="GO:0003735">
    <property type="term" value="F:structural constituent of ribosome"/>
    <property type="evidence" value="ECO:0007669"/>
    <property type="project" value="InterPro"/>
</dbReference>
<dbReference type="Pfam" id="PF18126">
    <property type="entry name" value="Mitoc_mL59"/>
    <property type="match status" value="1"/>
</dbReference>
<dbReference type="GO" id="GO:0005762">
    <property type="term" value="C:mitochondrial large ribosomal subunit"/>
    <property type="evidence" value="ECO:0007669"/>
    <property type="project" value="InterPro"/>
</dbReference>
<dbReference type="InterPro" id="IPR040922">
    <property type="entry name" value="Ribosomal_mL59_dom"/>
</dbReference>
<gene>
    <name evidence="3" type="ORF">FISHEDRAFT_74595</name>
</gene>
<dbReference type="AlphaFoldDB" id="A0A0D7A9Y1"/>
<dbReference type="EMBL" id="KN881933">
    <property type="protein sequence ID" value="KIY47485.1"/>
    <property type="molecule type" value="Genomic_DNA"/>
</dbReference>
<evidence type="ECO:0000256" key="1">
    <source>
        <dbReference type="SAM" id="MobiDB-lite"/>
    </source>
</evidence>
<feature type="domain" description="Large ribosomal subunit protein mL59" evidence="2">
    <location>
        <begin position="28"/>
        <end position="169"/>
    </location>
</feature>
<organism evidence="3 4">
    <name type="scientific">Fistulina hepatica ATCC 64428</name>
    <dbReference type="NCBI Taxonomy" id="1128425"/>
    <lineage>
        <taxon>Eukaryota</taxon>
        <taxon>Fungi</taxon>
        <taxon>Dikarya</taxon>
        <taxon>Basidiomycota</taxon>
        <taxon>Agaricomycotina</taxon>
        <taxon>Agaricomycetes</taxon>
        <taxon>Agaricomycetidae</taxon>
        <taxon>Agaricales</taxon>
        <taxon>Fistulinaceae</taxon>
        <taxon>Fistulina</taxon>
    </lineage>
</organism>
<evidence type="ECO:0000313" key="4">
    <source>
        <dbReference type="Proteomes" id="UP000054144"/>
    </source>
</evidence>
<sequence>MASSAVVQAATNTIRNFVSHEMNGVSRHVGRFGDLPRITATGMRVPNPFIPWKSKSGHWQGAKYSLRRQADLVKTAKAAGLLHLLPPGPKCPNPSAAPSPAELVTSDPMVAWVGEFESKEVKGAEIGTRLYSGKKRMFKGHKRERVYLARMKKRAVLLRDMDKRIHEFKTRYKKRNQNPLKPRFSTKAKLPF</sequence>
<dbReference type="OrthoDB" id="18529at2759"/>